<proteinExistence type="predicted"/>
<keyword evidence="3" id="KW-1185">Reference proteome</keyword>
<name>A0AA36E417_LACSI</name>
<accession>A0AA36E417</accession>
<reference evidence="2" key="1">
    <citation type="submission" date="2023-04" db="EMBL/GenBank/DDBJ databases">
        <authorList>
            <person name="Vijverberg K."/>
            <person name="Xiong W."/>
            <person name="Schranz E."/>
        </authorList>
    </citation>
    <scope>NUCLEOTIDE SEQUENCE</scope>
</reference>
<sequence>MASPSGIVPSASEYSYLETTYGLTSLDGVEFPSPGSSILSPPPGKVVAFEMICRANGYLLDYFVFKYFFRFCWTGDKFMFSVRRDGHTLVLDDRTPKNWQDRWFWVNHGLVGSGRYCANTFADTTPKLFPHNQGMADFLKNIQVSPEDYSEALLSGVGMSPCLRRHSKMAVFFVVGDGGGCSDHLDANVCLGDECNKNDVVPDPGRVDDIGENAEDVEDVVVRGGGGINDGDGMMSRELASSSAWIVLSVPIITSARSIASAPYVKLNGVSRVPVRGVVLYDRSTVGISSAQFPLAFPNHFLIPFIMVLLDTSVCMFSCWCATNVNR</sequence>
<keyword evidence="1" id="KW-0812">Transmembrane</keyword>
<evidence type="ECO:0000313" key="2">
    <source>
        <dbReference type="EMBL" id="CAI9281232.1"/>
    </source>
</evidence>
<evidence type="ECO:0000313" key="3">
    <source>
        <dbReference type="Proteomes" id="UP001177003"/>
    </source>
</evidence>
<evidence type="ECO:0000256" key="1">
    <source>
        <dbReference type="SAM" id="Phobius"/>
    </source>
</evidence>
<feature type="transmembrane region" description="Helical" evidence="1">
    <location>
        <begin position="301"/>
        <end position="322"/>
    </location>
</feature>
<dbReference type="AlphaFoldDB" id="A0AA36E417"/>
<organism evidence="2 3">
    <name type="scientific">Lactuca saligna</name>
    <name type="common">Willowleaf lettuce</name>
    <dbReference type="NCBI Taxonomy" id="75948"/>
    <lineage>
        <taxon>Eukaryota</taxon>
        <taxon>Viridiplantae</taxon>
        <taxon>Streptophyta</taxon>
        <taxon>Embryophyta</taxon>
        <taxon>Tracheophyta</taxon>
        <taxon>Spermatophyta</taxon>
        <taxon>Magnoliopsida</taxon>
        <taxon>eudicotyledons</taxon>
        <taxon>Gunneridae</taxon>
        <taxon>Pentapetalae</taxon>
        <taxon>asterids</taxon>
        <taxon>campanulids</taxon>
        <taxon>Asterales</taxon>
        <taxon>Asteraceae</taxon>
        <taxon>Cichorioideae</taxon>
        <taxon>Cichorieae</taxon>
        <taxon>Lactucinae</taxon>
        <taxon>Lactuca</taxon>
    </lineage>
</organism>
<dbReference type="EMBL" id="OX465080">
    <property type="protein sequence ID" value="CAI9281232.1"/>
    <property type="molecule type" value="Genomic_DNA"/>
</dbReference>
<keyword evidence="1" id="KW-1133">Transmembrane helix</keyword>
<protein>
    <submittedName>
        <fullName evidence="2">Uncharacterized protein</fullName>
    </submittedName>
</protein>
<keyword evidence="1" id="KW-0472">Membrane</keyword>
<dbReference type="Proteomes" id="UP001177003">
    <property type="component" value="Chromosome 4"/>
</dbReference>
<gene>
    <name evidence="2" type="ORF">LSALG_LOCUS20943</name>
</gene>